<evidence type="ECO:0000256" key="1">
    <source>
        <dbReference type="ARBA" id="ARBA00023125"/>
    </source>
</evidence>
<dbReference type="PANTHER" id="PTHR30328">
    <property type="entry name" value="TRANSCRIPTIONAL REPRESSOR"/>
    <property type="match status" value="1"/>
</dbReference>
<dbReference type="InterPro" id="IPR050109">
    <property type="entry name" value="HTH-type_TetR-like_transc_reg"/>
</dbReference>
<keyword evidence="6" id="KW-1185">Reference proteome</keyword>
<dbReference type="Pfam" id="PF17938">
    <property type="entry name" value="TetR_C_29"/>
    <property type="match status" value="1"/>
</dbReference>
<dbReference type="PRINTS" id="PR00455">
    <property type="entry name" value="HTHTETR"/>
</dbReference>
<reference evidence="5 6" key="1">
    <citation type="submission" date="2021-03" db="EMBL/GenBank/DDBJ databases">
        <authorList>
            <person name="So Y."/>
        </authorList>
    </citation>
    <scope>NUCLEOTIDE SEQUENCE [LARGE SCALE GENOMIC DNA]</scope>
    <source>
        <strain evidence="5 6">SSH11</strain>
    </source>
</reference>
<dbReference type="Gene3D" id="1.10.357.10">
    <property type="entry name" value="Tetracycline Repressor, domain 2"/>
    <property type="match status" value="1"/>
</dbReference>
<feature type="region of interest" description="Disordered" evidence="3">
    <location>
        <begin position="1"/>
        <end position="25"/>
    </location>
</feature>
<dbReference type="PROSITE" id="PS50977">
    <property type="entry name" value="HTH_TETR_2"/>
    <property type="match status" value="1"/>
</dbReference>
<dbReference type="SUPFAM" id="SSF46689">
    <property type="entry name" value="Homeodomain-like"/>
    <property type="match status" value="1"/>
</dbReference>
<dbReference type="InterPro" id="IPR036271">
    <property type="entry name" value="Tet_transcr_reg_TetR-rel_C_sf"/>
</dbReference>
<keyword evidence="1 2" id="KW-0238">DNA-binding</keyword>
<evidence type="ECO:0000313" key="6">
    <source>
        <dbReference type="Proteomes" id="UP000681594"/>
    </source>
</evidence>
<dbReference type="InterPro" id="IPR041474">
    <property type="entry name" value="NicS_C"/>
</dbReference>
<evidence type="ECO:0000256" key="3">
    <source>
        <dbReference type="SAM" id="MobiDB-lite"/>
    </source>
</evidence>
<organism evidence="5 6">
    <name type="scientific">Pararoseomonas baculiformis</name>
    <dbReference type="NCBI Taxonomy" id="2820812"/>
    <lineage>
        <taxon>Bacteria</taxon>
        <taxon>Pseudomonadati</taxon>
        <taxon>Pseudomonadota</taxon>
        <taxon>Alphaproteobacteria</taxon>
        <taxon>Acetobacterales</taxon>
        <taxon>Acetobacteraceae</taxon>
        <taxon>Pararoseomonas</taxon>
    </lineage>
</organism>
<feature type="DNA-binding region" description="H-T-H motif" evidence="2">
    <location>
        <begin position="49"/>
        <end position="68"/>
    </location>
</feature>
<sequence>MQHAANTDLPGPAPGLTRESRSRNPEQTQLEILEIATLAFAEKGLSGARVDDIAARTRTTKRMIYYYFGSKEGLYSAVIERAYGGIRDAERQLQLDSLPAVDAMRRLVESTFDYHQSNPAFVRLVSVENIEEGRHVRASAAVAQRNAEVVVTMRNLLERGAREGSFRGGVDPLDLHILINGVSFHRVSNRHTLHAIFGRDLREERVARSQREMLVEAVLAFLRPR</sequence>
<protein>
    <submittedName>
        <fullName evidence="5">TetR family transcriptional regulator</fullName>
    </submittedName>
</protein>
<comment type="caution">
    <text evidence="5">The sequence shown here is derived from an EMBL/GenBank/DDBJ whole genome shotgun (WGS) entry which is preliminary data.</text>
</comment>
<gene>
    <name evidence="5" type="ORF">J8J14_23445</name>
</gene>
<evidence type="ECO:0000313" key="5">
    <source>
        <dbReference type="EMBL" id="MBP0447710.1"/>
    </source>
</evidence>
<dbReference type="EMBL" id="JAGIZB010000052">
    <property type="protein sequence ID" value="MBP0447710.1"/>
    <property type="molecule type" value="Genomic_DNA"/>
</dbReference>
<evidence type="ECO:0000259" key="4">
    <source>
        <dbReference type="PROSITE" id="PS50977"/>
    </source>
</evidence>
<proteinExistence type="predicted"/>
<dbReference type="InterPro" id="IPR009057">
    <property type="entry name" value="Homeodomain-like_sf"/>
</dbReference>
<accession>A0ABS4AL12</accession>
<evidence type="ECO:0000256" key="2">
    <source>
        <dbReference type="PROSITE-ProRule" id="PRU00335"/>
    </source>
</evidence>
<dbReference type="SUPFAM" id="SSF48498">
    <property type="entry name" value="Tetracyclin repressor-like, C-terminal domain"/>
    <property type="match status" value="1"/>
</dbReference>
<dbReference type="Pfam" id="PF00440">
    <property type="entry name" value="TetR_N"/>
    <property type="match status" value="1"/>
</dbReference>
<name>A0ABS4AL12_9PROT</name>
<feature type="domain" description="HTH tetR-type" evidence="4">
    <location>
        <begin position="26"/>
        <end position="86"/>
    </location>
</feature>
<dbReference type="InterPro" id="IPR001647">
    <property type="entry name" value="HTH_TetR"/>
</dbReference>
<dbReference type="Proteomes" id="UP000681594">
    <property type="component" value="Unassembled WGS sequence"/>
</dbReference>
<dbReference type="PANTHER" id="PTHR30328:SF54">
    <property type="entry name" value="HTH-TYPE TRANSCRIPTIONAL REPRESSOR SCO4008"/>
    <property type="match status" value="1"/>
</dbReference>